<dbReference type="InterPro" id="IPR007110">
    <property type="entry name" value="Ig-like_dom"/>
</dbReference>
<keyword evidence="6" id="KW-1185">Reference proteome</keyword>
<dbReference type="PANTHER" id="PTHR24366">
    <property type="entry name" value="IG(IMMUNOGLOBULIN) AND LRR(LEUCINE RICH REPEAT) DOMAINS"/>
    <property type="match status" value="1"/>
</dbReference>
<dbReference type="GeneTree" id="ENSGT00940000160967"/>
<organism evidence="5 6">
    <name type="scientific">Amphilophus citrinellus</name>
    <name type="common">Midas cichlid</name>
    <name type="synonym">Cichlasoma citrinellum</name>
    <dbReference type="NCBI Taxonomy" id="61819"/>
    <lineage>
        <taxon>Eukaryota</taxon>
        <taxon>Metazoa</taxon>
        <taxon>Chordata</taxon>
        <taxon>Craniata</taxon>
        <taxon>Vertebrata</taxon>
        <taxon>Euteleostomi</taxon>
        <taxon>Actinopterygii</taxon>
        <taxon>Neopterygii</taxon>
        <taxon>Teleostei</taxon>
        <taxon>Neoteleostei</taxon>
        <taxon>Acanthomorphata</taxon>
        <taxon>Ovalentaria</taxon>
        <taxon>Cichlomorphae</taxon>
        <taxon>Cichliformes</taxon>
        <taxon>Cichlidae</taxon>
        <taxon>New World cichlids</taxon>
        <taxon>Cichlasomatinae</taxon>
        <taxon>Heroini</taxon>
        <taxon>Amphilophus</taxon>
    </lineage>
</organism>
<dbReference type="Ensembl" id="ENSACIT00000031585.1">
    <property type="protein sequence ID" value="ENSACIP00000030781.1"/>
    <property type="gene ID" value="ENSACIG00000023793.1"/>
</dbReference>
<feature type="domain" description="Ig-like" evidence="4">
    <location>
        <begin position="159"/>
        <end position="196"/>
    </location>
</feature>
<dbReference type="PROSITE" id="PS50835">
    <property type="entry name" value="IG_LIKE"/>
    <property type="match status" value="1"/>
</dbReference>
<proteinExistence type="predicted"/>
<keyword evidence="2" id="KW-0732">Signal</keyword>
<dbReference type="Pfam" id="PF13855">
    <property type="entry name" value="LRR_8"/>
    <property type="match status" value="1"/>
</dbReference>
<dbReference type="InterPro" id="IPR003591">
    <property type="entry name" value="Leu-rich_rpt_typical-subtyp"/>
</dbReference>
<dbReference type="STRING" id="61819.ENSACIP00000030781"/>
<reference evidence="5" key="2">
    <citation type="submission" date="2025-09" db="UniProtKB">
        <authorList>
            <consortium name="Ensembl"/>
        </authorList>
    </citation>
    <scope>IDENTIFICATION</scope>
</reference>
<dbReference type="SUPFAM" id="SSF48726">
    <property type="entry name" value="Immunoglobulin"/>
    <property type="match status" value="1"/>
</dbReference>
<accession>A0A3Q0T0W3</accession>
<sequence>VAAPWRLPGGQTGAGSSRSLVFAFRQNIQCSYKNLVQIVSIEQGTLNLTGLDMLKMNHNQMVSLPRDAFSNLKDLKSLRLNNNRFVTIAEGMFDGLLSLSHLQIYDNPFDCTCFLDWLRVWISTTTISVTEQSSITCATPKKLKGKEIWKLPESKCSSPNVTVWTEPDIPNAQFYEGSKLVLTCEFEGNPEPLVQWSIHSKRRKRELILFFAEEGSAESNEDSSIFVVLFICAITYGSLPFYRNMTLLKQPSMLQHSVNEWSASCQATFDCRWMFSRQTQLGHK</sequence>
<evidence type="ECO:0000259" key="4">
    <source>
        <dbReference type="PROSITE" id="PS50835"/>
    </source>
</evidence>
<dbReference type="Proteomes" id="UP000261340">
    <property type="component" value="Unplaced"/>
</dbReference>
<dbReference type="InterPro" id="IPR032675">
    <property type="entry name" value="LRR_dom_sf"/>
</dbReference>
<dbReference type="Gene3D" id="3.80.10.10">
    <property type="entry name" value="Ribonuclease Inhibitor"/>
    <property type="match status" value="1"/>
</dbReference>
<dbReference type="SUPFAM" id="SSF52058">
    <property type="entry name" value="L domain-like"/>
    <property type="match status" value="1"/>
</dbReference>
<keyword evidence="1" id="KW-0433">Leucine-rich repeat</keyword>
<reference evidence="5" key="1">
    <citation type="submission" date="2025-08" db="UniProtKB">
        <authorList>
            <consortium name="Ensembl"/>
        </authorList>
    </citation>
    <scope>IDENTIFICATION</scope>
</reference>
<evidence type="ECO:0000256" key="3">
    <source>
        <dbReference type="ARBA" id="ARBA00022737"/>
    </source>
</evidence>
<dbReference type="InterPro" id="IPR000483">
    <property type="entry name" value="Cys-rich_flank_reg_C"/>
</dbReference>
<evidence type="ECO:0000313" key="5">
    <source>
        <dbReference type="Ensembl" id="ENSACIP00000030781.1"/>
    </source>
</evidence>
<dbReference type="SMART" id="SM00082">
    <property type="entry name" value="LRRCT"/>
    <property type="match status" value="1"/>
</dbReference>
<evidence type="ECO:0000256" key="1">
    <source>
        <dbReference type="ARBA" id="ARBA00022614"/>
    </source>
</evidence>
<name>A0A3Q0T0W3_AMPCI</name>
<dbReference type="SMART" id="SM00369">
    <property type="entry name" value="LRR_TYP"/>
    <property type="match status" value="2"/>
</dbReference>
<protein>
    <recommendedName>
        <fullName evidence="4">Ig-like domain-containing protein</fullName>
    </recommendedName>
</protein>
<dbReference type="InterPro" id="IPR036179">
    <property type="entry name" value="Ig-like_dom_sf"/>
</dbReference>
<dbReference type="InterPro" id="IPR001611">
    <property type="entry name" value="Leu-rich_rpt"/>
</dbReference>
<dbReference type="PANTHER" id="PTHR24366:SF15">
    <property type="entry name" value="IMMUNOGLOBULIN SUPERFAMILY CONTAINING LEUCINE-RICH REPEAT PROTEIN 2"/>
    <property type="match status" value="1"/>
</dbReference>
<keyword evidence="3" id="KW-0677">Repeat</keyword>
<dbReference type="AlphaFoldDB" id="A0A3Q0T0W3"/>
<evidence type="ECO:0000313" key="6">
    <source>
        <dbReference type="Proteomes" id="UP000261340"/>
    </source>
</evidence>
<evidence type="ECO:0000256" key="2">
    <source>
        <dbReference type="ARBA" id="ARBA00022729"/>
    </source>
</evidence>